<dbReference type="SUPFAM" id="SSF52833">
    <property type="entry name" value="Thioredoxin-like"/>
    <property type="match status" value="1"/>
</dbReference>
<dbReference type="AlphaFoldDB" id="A0A502CTM8"/>
<evidence type="ECO:0000313" key="1">
    <source>
        <dbReference type="EMBL" id="TPG16975.1"/>
    </source>
</evidence>
<reference evidence="1 2" key="1">
    <citation type="journal article" date="2019" name="Environ. Microbiol.">
        <title>Species interactions and distinct microbial communities in high Arctic permafrost affected cryosols are associated with the CH4 and CO2 gas fluxes.</title>
        <authorList>
            <person name="Altshuler I."/>
            <person name="Hamel J."/>
            <person name="Turney S."/>
            <person name="Magnuson E."/>
            <person name="Levesque R."/>
            <person name="Greer C."/>
            <person name="Whyte L.G."/>
        </authorList>
    </citation>
    <scope>NUCLEOTIDE SEQUENCE [LARGE SCALE GENOMIC DNA]</scope>
    <source>
        <strain evidence="1 2">S9.3A</strain>
    </source>
</reference>
<dbReference type="InterPro" id="IPR009737">
    <property type="entry name" value="Aim32/Apd1-like"/>
</dbReference>
<keyword evidence="2" id="KW-1185">Reference proteome</keyword>
<dbReference type="EMBL" id="RCZM01000003">
    <property type="protein sequence ID" value="TPG16975.1"/>
    <property type="molecule type" value="Genomic_DNA"/>
</dbReference>
<gene>
    <name evidence="1" type="ORF">EAH86_09310</name>
</gene>
<dbReference type="Pfam" id="PF06999">
    <property type="entry name" value="Suc_Fer-like"/>
    <property type="match status" value="1"/>
</dbReference>
<dbReference type="OrthoDB" id="3399139at2"/>
<comment type="caution">
    <text evidence="1">The sequence shown here is derived from an EMBL/GenBank/DDBJ whole genome shotgun (WGS) entry which is preliminary data.</text>
</comment>
<dbReference type="InterPro" id="IPR036249">
    <property type="entry name" value="Thioredoxin-like_sf"/>
</dbReference>
<proteinExistence type="predicted"/>
<dbReference type="Proteomes" id="UP000317722">
    <property type="component" value="Unassembled WGS sequence"/>
</dbReference>
<dbReference type="RefSeq" id="WP_140739549.1">
    <property type="nucleotide sequence ID" value="NZ_RCZM01000003.1"/>
</dbReference>
<evidence type="ECO:0000313" key="2">
    <source>
        <dbReference type="Proteomes" id="UP000317722"/>
    </source>
</evidence>
<sequence>MTTPRCSTSARQRGDPLIGTAAPATRWLLVEHPGGWAPVALDSDGISPDMADRLHRAALSVRGRVVLVRRPVERGAGARRGAWRRWGVVDLDGRQQWGTWTESDDLRAALAVLVEGPAHGSHEPGPAGLPPPLLLVCTHGRHDICCAVRGRPVALALAARWPDQAWECTHIGGDRFAANVLVVPDGTVYGSLDPESAVDVLERHLLGTVDTEHLRGFSAHPPPVQAALAAVLRAHGPAAVGDVRPGAVEMTADDWRVEVLGAGEVPARTEVTVHRTRQPAARLTCRAESDASAFVWTTSLADRHD</sequence>
<organism evidence="1 2">
    <name type="scientific">Pedococcus bigeumensis</name>
    <dbReference type="NCBI Taxonomy" id="433644"/>
    <lineage>
        <taxon>Bacteria</taxon>
        <taxon>Bacillati</taxon>
        <taxon>Actinomycetota</taxon>
        <taxon>Actinomycetes</taxon>
        <taxon>Micrococcales</taxon>
        <taxon>Intrasporangiaceae</taxon>
        <taxon>Pedococcus</taxon>
    </lineage>
</organism>
<name>A0A502CTM8_9MICO</name>
<dbReference type="Gene3D" id="3.40.30.10">
    <property type="entry name" value="Glutaredoxin"/>
    <property type="match status" value="1"/>
</dbReference>
<protein>
    <submittedName>
        <fullName evidence="1">Sucrase ferredoxin</fullName>
    </submittedName>
</protein>
<accession>A0A502CTM8</accession>
<dbReference type="CDD" id="cd03062">
    <property type="entry name" value="TRX_Fd_Sucrase"/>
    <property type="match status" value="1"/>
</dbReference>